<accession>A0ACC0UDU1</accession>
<gene>
    <name evidence="1" type="ORF">F5148DRAFT_787961</name>
</gene>
<keyword evidence="2" id="KW-1185">Reference proteome</keyword>
<dbReference type="EMBL" id="JAGFNK010000069">
    <property type="protein sequence ID" value="KAI9509229.1"/>
    <property type="molecule type" value="Genomic_DNA"/>
</dbReference>
<protein>
    <submittedName>
        <fullName evidence="1">Uncharacterized protein</fullName>
    </submittedName>
</protein>
<comment type="caution">
    <text evidence="1">The sequence shown here is derived from an EMBL/GenBank/DDBJ whole genome shotgun (WGS) entry which is preliminary data.</text>
</comment>
<organism evidence="1 2">
    <name type="scientific">Russula earlei</name>
    <dbReference type="NCBI Taxonomy" id="71964"/>
    <lineage>
        <taxon>Eukaryota</taxon>
        <taxon>Fungi</taxon>
        <taxon>Dikarya</taxon>
        <taxon>Basidiomycota</taxon>
        <taxon>Agaricomycotina</taxon>
        <taxon>Agaricomycetes</taxon>
        <taxon>Russulales</taxon>
        <taxon>Russulaceae</taxon>
        <taxon>Russula</taxon>
    </lineage>
</organism>
<dbReference type="Proteomes" id="UP001207468">
    <property type="component" value="Unassembled WGS sequence"/>
</dbReference>
<evidence type="ECO:0000313" key="2">
    <source>
        <dbReference type="Proteomes" id="UP001207468"/>
    </source>
</evidence>
<evidence type="ECO:0000313" key="1">
    <source>
        <dbReference type="EMBL" id="KAI9509229.1"/>
    </source>
</evidence>
<sequence>MKLAVFPDVTSRYVGEESSIEVIGLSENIFLVTWRADASTSSHGSTYQKKTIRREEHSLDKPVVSRTHADILMSRTMLSQLCRHAIVHRPRIKHRAPHPFSPNRRFGPSFLVRQSASAWPTDLGRSRCCERCDCAGMSEASARCTYPGFYCKRTGQSWGVSLTAHLQFVHKYDGETYAVKSALPEAAQEPSRLSLVLQTAPLCLTKVPIRSPIHLRFHPCSKI</sequence>
<name>A0ACC0UDU1_9AGAM</name>
<reference evidence="1" key="1">
    <citation type="submission" date="2021-03" db="EMBL/GenBank/DDBJ databases">
        <title>Evolutionary priming and transition to the ectomycorrhizal habit in an iconic lineage of mushroom-forming fungi: is preadaptation a requirement?</title>
        <authorList>
            <consortium name="DOE Joint Genome Institute"/>
            <person name="Looney B.P."/>
            <person name="Miyauchi S."/>
            <person name="Morin E."/>
            <person name="Drula E."/>
            <person name="Courty P.E."/>
            <person name="Chicoki N."/>
            <person name="Fauchery L."/>
            <person name="Kohler A."/>
            <person name="Kuo A."/>
            <person name="LaButti K."/>
            <person name="Pangilinan J."/>
            <person name="Lipzen A."/>
            <person name="Riley R."/>
            <person name="Andreopoulos W."/>
            <person name="He G."/>
            <person name="Johnson J."/>
            <person name="Barry K.W."/>
            <person name="Grigoriev I.V."/>
            <person name="Nagy L."/>
            <person name="Hibbett D."/>
            <person name="Henrissat B."/>
            <person name="Matheny P.B."/>
            <person name="Labbe J."/>
            <person name="Martin A.F."/>
        </authorList>
    </citation>
    <scope>NUCLEOTIDE SEQUENCE</scope>
    <source>
        <strain evidence="1">BPL698</strain>
    </source>
</reference>
<proteinExistence type="predicted"/>